<dbReference type="CDD" id="cd00448">
    <property type="entry name" value="YjgF_YER057c_UK114_family"/>
    <property type="match status" value="1"/>
</dbReference>
<reference evidence="1 2" key="1">
    <citation type="submission" date="2016-11" db="EMBL/GenBank/DDBJ databases">
        <authorList>
            <person name="Jaros S."/>
            <person name="Januszkiewicz K."/>
            <person name="Wedrychowicz H."/>
        </authorList>
    </citation>
    <scope>NUCLEOTIDE SEQUENCE [LARGE SCALE GENOMIC DNA]</scope>
    <source>
        <strain evidence="1 2">DSM 43832</strain>
    </source>
</reference>
<organism evidence="1 2">
    <name type="scientific">Pseudonocardia thermophila</name>
    <dbReference type="NCBI Taxonomy" id="1848"/>
    <lineage>
        <taxon>Bacteria</taxon>
        <taxon>Bacillati</taxon>
        <taxon>Actinomycetota</taxon>
        <taxon>Actinomycetes</taxon>
        <taxon>Pseudonocardiales</taxon>
        <taxon>Pseudonocardiaceae</taxon>
        <taxon>Pseudonocardia</taxon>
    </lineage>
</organism>
<dbReference type="Pfam" id="PF01042">
    <property type="entry name" value="Ribonuc_L-PSP"/>
    <property type="match status" value="1"/>
</dbReference>
<sequence>MTRRSITVPGLEHGTSPIPTAAVVGPLLISGSISGVDRATGTVPPELPDQVANLFDNVRAVVEAAGGGLDDVVKLAFTVTDRAARAHIDPVWCATFPDPQRRPARHVAVYAHLPAGLLLQCEVTAYIGS</sequence>
<evidence type="ECO:0000313" key="2">
    <source>
        <dbReference type="Proteomes" id="UP000184363"/>
    </source>
</evidence>
<dbReference type="Gene3D" id="3.30.1330.40">
    <property type="entry name" value="RutC-like"/>
    <property type="match status" value="1"/>
</dbReference>
<dbReference type="InterPro" id="IPR035959">
    <property type="entry name" value="RutC-like_sf"/>
</dbReference>
<protein>
    <submittedName>
        <fullName evidence="1">2-iminobutanoate/2-iminopropanoate deaminase</fullName>
    </submittedName>
</protein>
<accession>A0A1M6UG87</accession>
<evidence type="ECO:0000313" key="1">
    <source>
        <dbReference type="EMBL" id="SHK68189.1"/>
    </source>
</evidence>
<proteinExistence type="predicted"/>
<dbReference type="STRING" id="1848.SAMN05443637_11057"/>
<dbReference type="InterPro" id="IPR006175">
    <property type="entry name" value="YjgF/YER057c/UK114"/>
</dbReference>
<dbReference type="SUPFAM" id="SSF55298">
    <property type="entry name" value="YjgF-like"/>
    <property type="match status" value="1"/>
</dbReference>
<dbReference type="RefSeq" id="WP_073457568.1">
    <property type="nucleotide sequence ID" value="NZ_CALGVN010000001.1"/>
</dbReference>
<dbReference type="AlphaFoldDB" id="A0A1M6UG87"/>
<gene>
    <name evidence="1" type="ORF">SAMN05443637_11057</name>
</gene>
<dbReference type="EMBL" id="FRAP01000010">
    <property type="protein sequence ID" value="SHK68189.1"/>
    <property type="molecule type" value="Genomic_DNA"/>
</dbReference>
<keyword evidence="2" id="KW-1185">Reference proteome</keyword>
<dbReference type="Proteomes" id="UP000184363">
    <property type="component" value="Unassembled WGS sequence"/>
</dbReference>
<name>A0A1M6UG87_PSETH</name>